<dbReference type="GO" id="GO:0009247">
    <property type="term" value="P:glycolipid biosynthetic process"/>
    <property type="evidence" value="ECO:0007669"/>
    <property type="project" value="UniProtKB-ARBA"/>
</dbReference>
<evidence type="ECO:0000256" key="3">
    <source>
        <dbReference type="ARBA" id="ARBA00022519"/>
    </source>
</evidence>
<dbReference type="AlphaFoldDB" id="A0A7C9TLT2"/>
<keyword evidence="5" id="KW-0472">Membrane</keyword>
<dbReference type="PIRSF" id="PIRSF026649">
    <property type="entry name" value="MsbB"/>
    <property type="match status" value="1"/>
</dbReference>
<protein>
    <submittedName>
        <fullName evidence="7">Lipid A biosynthesis acyltransferase</fullName>
    </submittedName>
</protein>
<keyword evidence="2" id="KW-1003">Cell membrane</keyword>
<gene>
    <name evidence="7" type="ORF">G3A44_16050</name>
</gene>
<sequence>MSRTVGRGARWGARVALALFWLLHWLPLPVLAAAGWLLGTLAWPLARSRRRIALINLRQCFPQWSEAQRRALARDHLRWLVRSLLERSLLLFASSARLQRLIRVEGDLQRAERTGQPTMWLLPHFVALEFIGPVALLGQRRPVVDVYQAQPNPVFDAALLRARSRHNPTQAILVERAEGVRPVLRAMQKDGAIFCNAPDMDFGRKDSAFVPFFGVPACTLVSPARMARSMGLQVQTVVMEILPWGRGYVARLGEAPEGFDDPDPSAAAAAWNRWLEARILERPGQYLWVHRRFKNRPDGLPRLY</sequence>
<evidence type="ECO:0000256" key="1">
    <source>
        <dbReference type="ARBA" id="ARBA00004533"/>
    </source>
</evidence>
<keyword evidence="3" id="KW-0997">Cell inner membrane</keyword>
<name>A0A7C9TLT2_9BURK</name>
<evidence type="ECO:0000313" key="8">
    <source>
        <dbReference type="Proteomes" id="UP000484255"/>
    </source>
</evidence>
<accession>A0A7C9TLT2</accession>
<keyword evidence="8" id="KW-1185">Reference proteome</keyword>
<evidence type="ECO:0000256" key="2">
    <source>
        <dbReference type="ARBA" id="ARBA00022475"/>
    </source>
</evidence>
<dbReference type="GO" id="GO:0005886">
    <property type="term" value="C:plasma membrane"/>
    <property type="evidence" value="ECO:0007669"/>
    <property type="project" value="UniProtKB-SubCell"/>
</dbReference>
<dbReference type="Pfam" id="PF03279">
    <property type="entry name" value="Lip_A_acyltrans"/>
    <property type="match status" value="1"/>
</dbReference>
<dbReference type="RefSeq" id="WP_163458757.1">
    <property type="nucleotide sequence ID" value="NZ_JAAGOH010000021.1"/>
</dbReference>
<comment type="caution">
    <text evidence="7">The sequence shown here is derived from an EMBL/GenBank/DDBJ whole genome shotgun (WGS) entry which is preliminary data.</text>
</comment>
<evidence type="ECO:0000256" key="5">
    <source>
        <dbReference type="ARBA" id="ARBA00023136"/>
    </source>
</evidence>
<dbReference type="InterPro" id="IPR004960">
    <property type="entry name" value="LipA_acyltrans"/>
</dbReference>
<keyword evidence="4 7" id="KW-0808">Transferase</keyword>
<evidence type="ECO:0000256" key="6">
    <source>
        <dbReference type="ARBA" id="ARBA00023315"/>
    </source>
</evidence>
<evidence type="ECO:0000313" key="7">
    <source>
        <dbReference type="EMBL" id="NDY92704.1"/>
    </source>
</evidence>
<reference evidence="7 8" key="1">
    <citation type="submission" date="2020-02" db="EMBL/GenBank/DDBJ databases">
        <title>Ideonella bacterium strain TBM-1.</title>
        <authorList>
            <person name="Chen W.-M."/>
        </authorList>
    </citation>
    <scope>NUCLEOTIDE SEQUENCE [LARGE SCALE GENOMIC DNA]</scope>
    <source>
        <strain evidence="7 8">TBM-1</strain>
    </source>
</reference>
<dbReference type="CDD" id="cd07984">
    <property type="entry name" value="LPLAT_LABLAT-like"/>
    <property type="match status" value="1"/>
</dbReference>
<comment type="subcellular location">
    <subcellularLocation>
        <location evidence="1">Cell inner membrane</location>
    </subcellularLocation>
</comment>
<dbReference type="GO" id="GO:0016746">
    <property type="term" value="F:acyltransferase activity"/>
    <property type="evidence" value="ECO:0007669"/>
    <property type="project" value="UniProtKB-KW"/>
</dbReference>
<evidence type="ECO:0000256" key="4">
    <source>
        <dbReference type="ARBA" id="ARBA00022679"/>
    </source>
</evidence>
<dbReference type="PANTHER" id="PTHR30606:SF9">
    <property type="entry name" value="LIPID A BIOSYNTHESIS LAUROYLTRANSFERASE"/>
    <property type="match status" value="1"/>
</dbReference>
<organism evidence="7 8">
    <name type="scientific">Ideonella livida</name>
    <dbReference type="NCBI Taxonomy" id="2707176"/>
    <lineage>
        <taxon>Bacteria</taxon>
        <taxon>Pseudomonadati</taxon>
        <taxon>Pseudomonadota</taxon>
        <taxon>Betaproteobacteria</taxon>
        <taxon>Burkholderiales</taxon>
        <taxon>Sphaerotilaceae</taxon>
        <taxon>Ideonella</taxon>
    </lineage>
</organism>
<proteinExistence type="predicted"/>
<dbReference type="PANTHER" id="PTHR30606">
    <property type="entry name" value="LIPID A BIOSYNTHESIS LAUROYL ACYLTRANSFERASE"/>
    <property type="match status" value="1"/>
</dbReference>
<keyword evidence="6 7" id="KW-0012">Acyltransferase</keyword>
<dbReference type="EMBL" id="JAAGOH010000021">
    <property type="protein sequence ID" value="NDY92704.1"/>
    <property type="molecule type" value="Genomic_DNA"/>
</dbReference>
<dbReference type="Proteomes" id="UP000484255">
    <property type="component" value="Unassembled WGS sequence"/>
</dbReference>